<dbReference type="GO" id="GO:0033897">
    <property type="term" value="F:ribonuclease T2 activity"/>
    <property type="evidence" value="ECO:0007669"/>
    <property type="project" value="UniProtKB-EC"/>
</dbReference>
<evidence type="ECO:0000256" key="9">
    <source>
        <dbReference type="PIRSR" id="PIRSR633697-1"/>
    </source>
</evidence>
<sequence length="254" mass="27886">MSLPRMLALAAVVTGATANLKTCSSDSGLSCQSSSKTPTCCFNYPGGALLQTQFWDYDPATGPSDSWTIHGLWPDNCDGTYESNCDSSREYSNITEILQAQDRDALVSDMNKYWLDINGDDASFWEHEWNKHGTCINTIEPSCYSDYSAQEEVGDFFQKVVDLFKGLDTYKALSSAGITPSSSKTYTLKEIQSALSKLHDGSEVYVGCKSGKLNEAWYFFNVRGNAISGEYKATSTLTKPSCPSSGIKYLPKSE</sequence>
<evidence type="ECO:0000256" key="1">
    <source>
        <dbReference type="ARBA" id="ARBA00007469"/>
    </source>
</evidence>
<evidence type="ECO:0000256" key="6">
    <source>
        <dbReference type="ARBA" id="ARBA00023157"/>
    </source>
</evidence>
<evidence type="ECO:0000256" key="3">
    <source>
        <dbReference type="ARBA" id="ARBA00022722"/>
    </source>
</evidence>
<dbReference type="InterPro" id="IPR036430">
    <property type="entry name" value="RNase_T2-like_sf"/>
</dbReference>
<evidence type="ECO:0000256" key="7">
    <source>
        <dbReference type="ARBA" id="ARBA00023180"/>
    </source>
</evidence>
<evidence type="ECO:0000313" key="12">
    <source>
        <dbReference type="EMBL" id="KAJ5162064.1"/>
    </source>
</evidence>
<dbReference type="AlphaFoldDB" id="A0A9W9LLQ1"/>
<dbReference type="Pfam" id="PF00445">
    <property type="entry name" value="Ribonuclease_T2"/>
    <property type="match status" value="1"/>
</dbReference>
<dbReference type="GO" id="GO:0003723">
    <property type="term" value="F:RNA binding"/>
    <property type="evidence" value="ECO:0007669"/>
    <property type="project" value="InterPro"/>
</dbReference>
<dbReference type="EMBL" id="JAPQKO010000005">
    <property type="protein sequence ID" value="KAJ5162064.1"/>
    <property type="molecule type" value="Genomic_DNA"/>
</dbReference>
<evidence type="ECO:0000256" key="11">
    <source>
        <dbReference type="SAM" id="SignalP"/>
    </source>
</evidence>
<dbReference type="EC" id="4.6.1.19" evidence="2"/>
<reference evidence="12" key="2">
    <citation type="journal article" date="2023" name="IMA Fungus">
        <title>Comparative genomic study of the Penicillium genus elucidates a diverse pangenome and 15 lateral gene transfer events.</title>
        <authorList>
            <person name="Petersen C."/>
            <person name="Sorensen T."/>
            <person name="Nielsen M.R."/>
            <person name="Sondergaard T.E."/>
            <person name="Sorensen J.L."/>
            <person name="Fitzpatrick D.A."/>
            <person name="Frisvad J.C."/>
            <person name="Nielsen K.L."/>
        </authorList>
    </citation>
    <scope>NUCLEOTIDE SEQUENCE</scope>
    <source>
        <strain evidence="12">IBT 21917</strain>
    </source>
</reference>
<feature type="chain" id="PRO_5040881263" description="ribonuclease T2" evidence="11">
    <location>
        <begin position="19"/>
        <end position="254"/>
    </location>
</feature>
<dbReference type="InterPro" id="IPR018188">
    <property type="entry name" value="RNase_T2_His_AS_1"/>
</dbReference>
<evidence type="ECO:0000313" key="13">
    <source>
        <dbReference type="Proteomes" id="UP001146351"/>
    </source>
</evidence>
<dbReference type="PANTHER" id="PTHR11240:SF79">
    <property type="entry name" value="RIBONUCLEASE T2"/>
    <property type="match status" value="1"/>
</dbReference>
<comment type="caution">
    <text evidence="12">The sequence shown here is derived from an EMBL/GenBank/DDBJ whole genome shotgun (WGS) entry which is preliminary data.</text>
</comment>
<keyword evidence="13" id="KW-1185">Reference proteome</keyword>
<dbReference type="InterPro" id="IPR001568">
    <property type="entry name" value="RNase_T2-like"/>
</dbReference>
<keyword evidence="7" id="KW-0325">Glycoprotein</keyword>
<protein>
    <recommendedName>
        <fullName evidence="2">ribonuclease T2</fullName>
        <ecNumber evidence="2">4.6.1.19</ecNumber>
    </recommendedName>
</protein>
<proteinExistence type="inferred from homology"/>
<dbReference type="GO" id="GO:0006401">
    <property type="term" value="P:RNA catabolic process"/>
    <property type="evidence" value="ECO:0007669"/>
    <property type="project" value="TreeGrafter"/>
</dbReference>
<keyword evidence="5" id="KW-0378">Hydrolase</keyword>
<accession>A0A9W9LLQ1</accession>
<evidence type="ECO:0000256" key="4">
    <source>
        <dbReference type="ARBA" id="ARBA00022759"/>
    </source>
</evidence>
<dbReference type="PROSITE" id="PS00531">
    <property type="entry name" value="RNASE_T2_2"/>
    <property type="match status" value="1"/>
</dbReference>
<dbReference type="OrthoDB" id="435754at2759"/>
<feature type="active site" evidence="9">
    <location>
        <position position="128"/>
    </location>
</feature>
<evidence type="ECO:0000256" key="2">
    <source>
        <dbReference type="ARBA" id="ARBA00012571"/>
    </source>
</evidence>
<dbReference type="Proteomes" id="UP001146351">
    <property type="component" value="Unassembled WGS sequence"/>
</dbReference>
<evidence type="ECO:0000256" key="10">
    <source>
        <dbReference type="RuleBase" id="RU004328"/>
    </source>
</evidence>
<dbReference type="InterPro" id="IPR033130">
    <property type="entry name" value="RNase_T2_His_AS_2"/>
</dbReference>
<comment type="similarity">
    <text evidence="1 10">Belongs to the RNase T2 family.</text>
</comment>
<keyword evidence="8" id="KW-0456">Lyase</keyword>
<evidence type="ECO:0000256" key="5">
    <source>
        <dbReference type="ARBA" id="ARBA00022801"/>
    </source>
</evidence>
<dbReference type="PROSITE" id="PS00530">
    <property type="entry name" value="RNASE_T2_1"/>
    <property type="match status" value="1"/>
</dbReference>
<dbReference type="FunFam" id="3.90.730.10:FF:000004">
    <property type="entry name" value="Ribonuclease T2-like"/>
    <property type="match status" value="1"/>
</dbReference>
<dbReference type="CDD" id="cd01061">
    <property type="entry name" value="RNase_T2_euk"/>
    <property type="match status" value="1"/>
</dbReference>
<dbReference type="InterPro" id="IPR033697">
    <property type="entry name" value="Ribonuclease_T2_eukaryotic"/>
</dbReference>
<feature type="active site" evidence="9">
    <location>
        <position position="70"/>
    </location>
</feature>
<keyword evidence="11" id="KW-0732">Signal</keyword>
<evidence type="ECO:0000256" key="8">
    <source>
        <dbReference type="ARBA" id="ARBA00023239"/>
    </source>
</evidence>
<reference evidence="12" key="1">
    <citation type="submission" date="2022-11" db="EMBL/GenBank/DDBJ databases">
        <authorList>
            <person name="Petersen C."/>
        </authorList>
    </citation>
    <scope>NUCLEOTIDE SEQUENCE</scope>
    <source>
        <strain evidence="12">IBT 21917</strain>
    </source>
</reference>
<dbReference type="GO" id="GO:0005576">
    <property type="term" value="C:extracellular region"/>
    <property type="evidence" value="ECO:0007669"/>
    <property type="project" value="TreeGrafter"/>
</dbReference>
<keyword evidence="4" id="KW-0255">Endonuclease</keyword>
<feature type="signal peptide" evidence="11">
    <location>
        <begin position="1"/>
        <end position="18"/>
    </location>
</feature>
<organism evidence="12 13">
    <name type="scientific">Penicillium capsulatum</name>
    <dbReference type="NCBI Taxonomy" id="69766"/>
    <lineage>
        <taxon>Eukaryota</taxon>
        <taxon>Fungi</taxon>
        <taxon>Dikarya</taxon>
        <taxon>Ascomycota</taxon>
        <taxon>Pezizomycotina</taxon>
        <taxon>Eurotiomycetes</taxon>
        <taxon>Eurotiomycetidae</taxon>
        <taxon>Eurotiales</taxon>
        <taxon>Aspergillaceae</taxon>
        <taxon>Penicillium</taxon>
    </lineage>
</organism>
<dbReference type="PANTHER" id="PTHR11240">
    <property type="entry name" value="RIBONUCLEASE T2"/>
    <property type="match status" value="1"/>
</dbReference>
<keyword evidence="6" id="KW-1015">Disulfide bond</keyword>
<gene>
    <name evidence="12" type="ORF">N7492_007456</name>
</gene>
<keyword evidence="3" id="KW-0540">Nuclease</keyword>
<dbReference type="Gene3D" id="3.90.730.10">
    <property type="entry name" value="Ribonuclease T2-like"/>
    <property type="match status" value="1"/>
</dbReference>
<dbReference type="GO" id="GO:0016787">
    <property type="term" value="F:hydrolase activity"/>
    <property type="evidence" value="ECO:0007669"/>
    <property type="project" value="UniProtKB-KW"/>
</dbReference>
<feature type="active site" evidence="9">
    <location>
        <position position="132"/>
    </location>
</feature>
<name>A0A9W9LLQ1_9EURO</name>
<dbReference type="SUPFAM" id="SSF55895">
    <property type="entry name" value="Ribonuclease Rh-like"/>
    <property type="match status" value="1"/>
</dbReference>